<evidence type="ECO:0000256" key="1">
    <source>
        <dbReference type="ARBA" id="ARBA00005614"/>
    </source>
</evidence>
<dbReference type="EMBL" id="JACAGK010000003">
    <property type="protein sequence ID" value="MDM1047009.1"/>
    <property type="molecule type" value="Genomic_DNA"/>
</dbReference>
<evidence type="ECO:0000256" key="5">
    <source>
        <dbReference type="RuleBase" id="RU004168"/>
    </source>
</evidence>
<dbReference type="RefSeq" id="WP_149524682.1">
    <property type="nucleotide sequence ID" value="NZ_CP030848.1"/>
</dbReference>
<dbReference type="InterPro" id="IPR001792">
    <property type="entry name" value="Acylphosphatase-like_dom"/>
</dbReference>
<protein>
    <recommendedName>
        <fullName evidence="2 4">acylphosphatase</fullName>
        <ecNumber evidence="2 4">3.6.1.7</ecNumber>
    </recommendedName>
</protein>
<accession>A0ABT7NIJ2</accession>
<feature type="domain" description="Acylphosphatase-like" evidence="6">
    <location>
        <begin position="3"/>
        <end position="90"/>
    </location>
</feature>
<reference evidence="7" key="1">
    <citation type="submission" date="2020-06" db="EMBL/GenBank/DDBJ databases">
        <authorList>
            <person name="Dong N."/>
        </authorList>
    </citation>
    <scope>NUCLEOTIDE SEQUENCE</scope>
    <source>
        <strain evidence="7">R1692</strain>
    </source>
</reference>
<dbReference type="SUPFAM" id="SSF54975">
    <property type="entry name" value="Acylphosphatase/BLUF domain-like"/>
    <property type="match status" value="1"/>
</dbReference>
<keyword evidence="4" id="KW-0378">Hydrolase</keyword>
<sequence length="93" mass="10180">MKHLNVLVKGKVQGVYFRASTKAVADQLGVKGFVLNQPDGTVYLEAEGDAIALDLLLDFCDEGPAEAEVTGVEVTETTELKHFKNFEVIKKIK</sequence>
<keyword evidence="8" id="KW-1185">Reference proteome</keyword>
<dbReference type="InterPro" id="IPR036046">
    <property type="entry name" value="Acylphosphatase-like_dom_sf"/>
</dbReference>
<feature type="active site" evidence="4">
    <location>
        <position position="36"/>
    </location>
</feature>
<dbReference type="InterPro" id="IPR020456">
    <property type="entry name" value="Acylphosphatase"/>
</dbReference>
<organism evidence="7 8">
    <name type="scientific">Sphingobacterium hotanense</name>
    <dbReference type="NCBI Taxonomy" id="649196"/>
    <lineage>
        <taxon>Bacteria</taxon>
        <taxon>Pseudomonadati</taxon>
        <taxon>Bacteroidota</taxon>
        <taxon>Sphingobacteriia</taxon>
        <taxon>Sphingobacteriales</taxon>
        <taxon>Sphingobacteriaceae</taxon>
        <taxon>Sphingobacterium</taxon>
    </lineage>
</organism>
<evidence type="ECO:0000313" key="8">
    <source>
        <dbReference type="Proteomes" id="UP001170954"/>
    </source>
</evidence>
<proteinExistence type="inferred from homology"/>
<reference evidence="7" key="2">
    <citation type="journal article" date="2022" name="Sci. Total Environ.">
        <title>Prevalence, transmission, and molecular epidemiology of tet(X)-positive bacteria among humans, animals, and environmental niches in China: An epidemiological, and genomic-based study.</title>
        <authorList>
            <person name="Dong N."/>
            <person name="Zeng Y."/>
            <person name="Cai C."/>
            <person name="Sun C."/>
            <person name="Lu J."/>
            <person name="Liu C."/>
            <person name="Zhou H."/>
            <person name="Sun Q."/>
            <person name="Shu L."/>
            <person name="Wang H."/>
            <person name="Wang Y."/>
            <person name="Wang S."/>
            <person name="Wu C."/>
            <person name="Chan E.W."/>
            <person name="Chen G."/>
            <person name="Shen Z."/>
            <person name="Chen S."/>
            <person name="Zhang R."/>
        </authorList>
    </citation>
    <scope>NUCLEOTIDE SEQUENCE</scope>
    <source>
        <strain evidence="7">R1692</strain>
    </source>
</reference>
<comment type="similarity">
    <text evidence="1 5">Belongs to the acylphosphatase family.</text>
</comment>
<dbReference type="EC" id="3.6.1.7" evidence="2 4"/>
<dbReference type="InterPro" id="IPR017968">
    <property type="entry name" value="Acylphosphatase_CS"/>
</dbReference>
<evidence type="ECO:0000256" key="4">
    <source>
        <dbReference type="PROSITE-ProRule" id="PRU00520"/>
    </source>
</evidence>
<dbReference type="Pfam" id="PF00708">
    <property type="entry name" value="Acylphosphatase"/>
    <property type="match status" value="1"/>
</dbReference>
<evidence type="ECO:0000256" key="2">
    <source>
        <dbReference type="ARBA" id="ARBA00012150"/>
    </source>
</evidence>
<feature type="active site" evidence="4">
    <location>
        <position position="18"/>
    </location>
</feature>
<dbReference type="PANTHER" id="PTHR47268">
    <property type="entry name" value="ACYLPHOSPHATASE"/>
    <property type="match status" value="1"/>
</dbReference>
<name>A0ABT7NIJ2_9SPHI</name>
<dbReference type="PANTHER" id="PTHR47268:SF4">
    <property type="entry name" value="ACYLPHOSPHATASE"/>
    <property type="match status" value="1"/>
</dbReference>
<dbReference type="PROSITE" id="PS00150">
    <property type="entry name" value="ACYLPHOSPHATASE_1"/>
    <property type="match status" value="1"/>
</dbReference>
<gene>
    <name evidence="7" type="ORF">HX018_01955</name>
</gene>
<comment type="caution">
    <text evidence="7">The sequence shown here is derived from an EMBL/GenBank/DDBJ whole genome shotgun (WGS) entry which is preliminary data.</text>
</comment>
<dbReference type="Gene3D" id="3.30.70.100">
    <property type="match status" value="1"/>
</dbReference>
<dbReference type="PROSITE" id="PS51160">
    <property type="entry name" value="ACYLPHOSPHATASE_3"/>
    <property type="match status" value="1"/>
</dbReference>
<evidence type="ECO:0000256" key="3">
    <source>
        <dbReference type="ARBA" id="ARBA00047645"/>
    </source>
</evidence>
<dbReference type="Proteomes" id="UP001170954">
    <property type="component" value="Unassembled WGS sequence"/>
</dbReference>
<comment type="catalytic activity">
    <reaction evidence="3 4">
        <text>an acyl phosphate + H2O = a carboxylate + phosphate + H(+)</text>
        <dbReference type="Rhea" id="RHEA:14965"/>
        <dbReference type="ChEBI" id="CHEBI:15377"/>
        <dbReference type="ChEBI" id="CHEBI:15378"/>
        <dbReference type="ChEBI" id="CHEBI:29067"/>
        <dbReference type="ChEBI" id="CHEBI:43474"/>
        <dbReference type="ChEBI" id="CHEBI:59918"/>
        <dbReference type="EC" id="3.6.1.7"/>
    </reaction>
</comment>
<evidence type="ECO:0000313" key="7">
    <source>
        <dbReference type="EMBL" id="MDM1047009.1"/>
    </source>
</evidence>
<evidence type="ECO:0000259" key="6">
    <source>
        <dbReference type="PROSITE" id="PS51160"/>
    </source>
</evidence>